<organism evidence="2 3">
    <name type="scientific">Streptomyces spectabilis</name>
    <dbReference type="NCBI Taxonomy" id="68270"/>
    <lineage>
        <taxon>Bacteria</taxon>
        <taxon>Bacillati</taxon>
        <taxon>Actinomycetota</taxon>
        <taxon>Actinomycetes</taxon>
        <taxon>Kitasatosporales</taxon>
        <taxon>Streptomycetaceae</taxon>
        <taxon>Streptomyces</taxon>
    </lineage>
</organism>
<comment type="caution">
    <text evidence="2">The sequence shown here is derived from an EMBL/GenBank/DDBJ whole genome shotgun (WGS) entry which is preliminary data.</text>
</comment>
<gene>
    <name evidence="2" type="ORF">FHS40_003457</name>
</gene>
<evidence type="ECO:0000256" key="1">
    <source>
        <dbReference type="SAM" id="MobiDB-lite"/>
    </source>
</evidence>
<evidence type="ECO:0000313" key="3">
    <source>
        <dbReference type="Proteomes" id="UP000549009"/>
    </source>
</evidence>
<evidence type="ECO:0000313" key="2">
    <source>
        <dbReference type="EMBL" id="MBB5104373.1"/>
    </source>
</evidence>
<dbReference type="RefSeq" id="WP_184925196.1">
    <property type="nucleotide sequence ID" value="NZ_BMSQ01000001.1"/>
</dbReference>
<dbReference type="EMBL" id="JACHJD010000005">
    <property type="protein sequence ID" value="MBB5104373.1"/>
    <property type="molecule type" value="Genomic_DNA"/>
</dbReference>
<dbReference type="AlphaFoldDB" id="A0A7W8ATR6"/>
<keyword evidence="3" id="KW-1185">Reference proteome</keyword>
<dbReference type="Proteomes" id="UP000549009">
    <property type="component" value="Unassembled WGS sequence"/>
</dbReference>
<accession>A0A7W8ATR6</accession>
<feature type="region of interest" description="Disordered" evidence="1">
    <location>
        <begin position="1"/>
        <end position="50"/>
    </location>
</feature>
<name>A0A7W8ATR6_STRST</name>
<feature type="compositionally biased region" description="Low complexity" evidence="1">
    <location>
        <begin position="9"/>
        <end position="19"/>
    </location>
</feature>
<sequence>MRGLGPSVTPHRTASASTRSRPRPDSASGDTGRADGIRSPHVSVTSIRSGPRITLSPTAWTAFTAYAASAAQRKMPV</sequence>
<proteinExistence type="predicted"/>
<evidence type="ECO:0008006" key="4">
    <source>
        <dbReference type="Google" id="ProtNLM"/>
    </source>
</evidence>
<reference evidence="2 3" key="1">
    <citation type="submission" date="2020-08" db="EMBL/GenBank/DDBJ databases">
        <title>Genomic Encyclopedia of Type Strains, Phase III (KMG-III): the genomes of soil and plant-associated and newly described type strains.</title>
        <authorList>
            <person name="Whitman W."/>
        </authorList>
    </citation>
    <scope>NUCLEOTIDE SEQUENCE [LARGE SCALE GENOMIC DNA]</scope>
    <source>
        <strain evidence="2 3">CECT 3146</strain>
    </source>
</reference>
<protein>
    <recommendedName>
        <fullName evidence="4">DUF397 domain-containing protein</fullName>
    </recommendedName>
</protein>